<sequence>MNCSHDWTRPPIVTLDTPGSLTHLLPPSPSSCNFSDSFTNSSIPTPIGSDAVLLPNGNLGKPQSEVGVAGAVWVEGKEGIMKAMTTVLTQNLAKHPAPIFAHAG</sequence>
<evidence type="ECO:0000313" key="1">
    <source>
        <dbReference type="EMBL" id="MPC99586.1"/>
    </source>
</evidence>
<keyword evidence="2" id="KW-1185">Reference proteome</keyword>
<evidence type="ECO:0000313" key="2">
    <source>
        <dbReference type="Proteomes" id="UP000324222"/>
    </source>
</evidence>
<protein>
    <submittedName>
        <fullName evidence="1">Uncharacterized protein</fullName>
    </submittedName>
</protein>
<organism evidence="1 2">
    <name type="scientific">Portunus trituberculatus</name>
    <name type="common">Swimming crab</name>
    <name type="synonym">Neptunus trituberculatus</name>
    <dbReference type="NCBI Taxonomy" id="210409"/>
    <lineage>
        <taxon>Eukaryota</taxon>
        <taxon>Metazoa</taxon>
        <taxon>Ecdysozoa</taxon>
        <taxon>Arthropoda</taxon>
        <taxon>Crustacea</taxon>
        <taxon>Multicrustacea</taxon>
        <taxon>Malacostraca</taxon>
        <taxon>Eumalacostraca</taxon>
        <taxon>Eucarida</taxon>
        <taxon>Decapoda</taxon>
        <taxon>Pleocyemata</taxon>
        <taxon>Brachyura</taxon>
        <taxon>Eubrachyura</taxon>
        <taxon>Portunoidea</taxon>
        <taxon>Portunidae</taxon>
        <taxon>Portuninae</taxon>
        <taxon>Portunus</taxon>
    </lineage>
</organism>
<reference evidence="1 2" key="1">
    <citation type="submission" date="2019-05" db="EMBL/GenBank/DDBJ databases">
        <title>Another draft genome of Portunus trituberculatus and its Hox gene families provides insights of decapod evolution.</title>
        <authorList>
            <person name="Jeong J.-H."/>
            <person name="Song I."/>
            <person name="Kim S."/>
            <person name="Choi T."/>
            <person name="Kim D."/>
            <person name="Ryu S."/>
            <person name="Kim W."/>
        </authorList>
    </citation>
    <scope>NUCLEOTIDE SEQUENCE [LARGE SCALE GENOMIC DNA]</scope>
    <source>
        <tissue evidence="1">Muscle</tissue>
    </source>
</reference>
<dbReference type="AlphaFoldDB" id="A0A5B7JZ41"/>
<dbReference type="Proteomes" id="UP000324222">
    <property type="component" value="Unassembled WGS sequence"/>
</dbReference>
<proteinExistence type="predicted"/>
<gene>
    <name evidence="1" type="ORF">E2C01_095009</name>
</gene>
<name>A0A5B7JZ41_PORTR</name>
<dbReference type="EMBL" id="VSRR010118994">
    <property type="protein sequence ID" value="MPC99586.1"/>
    <property type="molecule type" value="Genomic_DNA"/>
</dbReference>
<accession>A0A5B7JZ41</accession>
<comment type="caution">
    <text evidence="1">The sequence shown here is derived from an EMBL/GenBank/DDBJ whole genome shotgun (WGS) entry which is preliminary data.</text>
</comment>